<keyword evidence="2" id="KW-1015">Disulfide bond</keyword>
<dbReference type="AlphaFoldDB" id="A0A9D3QG00"/>
<dbReference type="OrthoDB" id="8950604at2759"/>
<dbReference type="CDD" id="cd03590">
    <property type="entry name" value="CLECT_DC-SIGN_like"/>
    <property type="match status" value="1"/>
</dbReference>
<name>A0A9D3QG00_MEGAT</name>
<comment type="caution">
    <text evidence="5">The sequence shown here is derived from an EMBL/GenBank/DDBJ whole genome shotgun (WGS) entry which is preliminary data.</text>
</comment>
<evidence type="ECO:0000313" key="5">
    <source>
        <dbReference type="EMBL" id="KAG7484576.1"/>
    </source>
</evidence>
<dbReference type="PROSITE" id="PS50041">
    <property type="entry name" value="C_TYPE_LECTIN_2"/>
    <property type="match status" value="1"/>
</dbReference>
<evidence type="ECO:0000256" key="1">
    <source>
        <dbReference type="ARBA" id="ARBA00022734"/>
    </source>
</evidence>
<dbReference type="InterPro" id="IPR016186">
    <property type="entry name" value="C-type_lectin-like/link_sf"/>
</dbReference>
<dbReference type="SMART" id="SM00034">
    <property type="entry name" value="CLECT"/>
    <property type="match status" value="1"/>
</dbReference>
<dbReference type="InterPro" id="IPR001304">
    <property type="entry name" value="C-type_lectin-like"/>
</dbReference>
<evidence type="ECO:0000313" key="6">
    <source>
        <dbReference type="Proteomes" id="UP001046870"/>
    </source>
</evidence>
<evidence type="ECO:0000259" key="4">
    <source>
        <dbReference type="PROSITE" id="PS50041"/>
    </source>
</evidence>
<dbReference type="InterPro" id="IPR051379">
    <property type="entry name" value="C-type_Lectin_Receptor_IMM"/>
</dbReference>
<gene>
    <name evidence="5" type="ORF">MATL_G00051120</name>
</gene>
<dbReference type="EMBL" id="JAFDVH010000003">
    <property type="protein sequence ID" value="KAG7484576.1"/>
    <property type="molecule type" value="Genomic_DNA"/>
</dbReference>
<keyword evidence="6" id="KW-1185">Reference proteome</keyword>
<dbReference type="InterPro" id="IPR018378">
    <property type="entry name" value="C-type_lectin_CS"/>
</dbReference>
<organism evidence="5 6">
    <name type="scientific">Megalops atlanticus</name>
    <name type="common">Tarpon</name>
    <name type="synonym">Clupea gigantea</name>
    <dbReference type="NCBI Taxonomy" id="7932"/>
    <lineage>
        <taxon>Eukaryota</taxon>
        <taxon>Metazoa</taxon>
        <taxon>Chordata</taxon>
        <taxon>Craniata</taxon>
        <taxon>Vertebrata</taxon>
        <taxon>Euteleostomi</taxon>
        <taxon>Actinopterygii</taxon>
        <taxon>Neopterygii</taxon>
        <taxon>Teleostei</taxon>
        <taxon>Elopiformes</taxon>
        <taxon>Megalopidae</taxon>
        <taxon>Megalops</taxon>
    </lineage>
</organism>
<dbReference type="PANTHER" id="PTHR46746:SF9">
    <property type="entry name" value="CD209 ANTIGEN-LIKE PROTEIN C-LIKE"/>
    <property type="match status" value="1"/>
</dbReference>
<dbReference type="PANTHER" id="PTHR46746">
    <property type="entry name" value="KILLER CELL LECTIN-LIKE RECEPTOR SUBFAMILY F MEMBER 2"/>
    <property type="match status" value="1"/>
</dbReference>
<keyword evidence="3" id="KW-0812">Transmembrane</keyword>
<keyword evidence="3" id="KW-0472">Membrane</keyword>
<sequence>MSEGVLYSTVKFKKNLSPGPGSTQGEDVTYAEVKTTESSHCGPPGKNEKSSYAYRLAAVCLGLLCALLLTAIITLCICYISLSQKYSAMERNLKEMEKLSASYCTMTELNKLRQNCSFISQKRVCRPCLQGWEHFNPKYYYFSTEEKNWKDSRIECLQRGADLVIIESEEEQNFITNSTKKGEYWIGLNRQKTAKPWLWVDRTQLQTTFWRRGEPDGNYTDGKGEQHQNATCAVIVGGDNAWVDKVCNLKGKYVCETDALLT</sequence>
<feature type="domain" description="C-type lectin" evidence="4">
    <location>
        <begin position="135"/>
        <end position="256"/>
    </location>
</feature>
<evidence type="ECO:0000256" key="2">
    <source>
        <dbReference type="ARBA" id="ARBA00023157"/>
    </source>
</evidence>
<dbReference type="Proteomes" id="UP001046870">
    <property type="component" value="Chromosome 3"/>
</dbReference>
<keyword evidence="3" id="KW-1133">Transmembrane helix</keyword>
<feature type="transmembrane region" description="Helical" evidence="3">
    <location>
        <begin position="52"/>
        <end position="82"/>
    </location>
</feature>
<dbReference type="Pfam" id="PF00059">
    <property type="entry name" value="Lectin_C"/>
    <property type="match status" value="1"/>
</dbReference>
<keyword evidence="1" id="KW-0430">Lectin</keyword>
<reference evidence="5" key="1">
    <citation type="submission" date="2021-01" db="EMBL/GenBank/DDBJ databases">
        <authorList>
            <person name="Zahm M."/>
            <person name="Roques C."/>
            <person name="Cabau C."/>
            <person name="Klopp C."/>
            <person name="Donnadieu C."/>
            <person name="Jouanno E."/>
            <person name="Lampietro C."/>
            <person name="Louis A."/>
            <person name="Herpin A."/>
            <person name="Echchiki A."/>
            <person name="Berthelot C."/>
            <person name="Parey E."/>
            <person name="Roest-Crollius H."/>
            <person name="Braasch I."/>
            <person name="Postlethwait J."/>
            <person name="Bobe J."/>
            <person name="Montfort J."/>
            <person name="Bouchez O."/>
            <person name="Begum T."/>
            <person name="Mejri S."/>
            <person name="Adams A."/>
            <person name="Chen W.-J."/>
            <person name="Guiguen Y."/>
        </authorList>
    </citation>
    <scope>NUCLEOTIDE SEQUENCE</scope>
    <source>
        <strain evidence="5">YG-15Mar2019-1</strain>
        <tissue evidence="5">Brain</tissue>
    </source>
</reference>
<accession>A0A9D3QG00</accession>
<dbReference type="PROSITE" id="PS00615">
    <property type="entry name" value="C_TYPE_LECTIN_1"/>
    <property type="match status" value="1"/>
</dbReference>
<dbReference type="InterPro" id="IPR033989">
    <property type="entry name" value="CD209-like_CTLD"/>
</dbReference>
<dbReference type="GO" id="GO:0030246">
    <property type="term" value="F:carbohydrate binding"/>
    <property type="evidence" value="ECO:0007669"/>
    <property type="project" value="UniProtKB-KW"/>
</dbReference>
<proteinExistence type="predicted"/>
<protein>
    <recommendedName>
        <fullName evidence="4">C-type lectin domain-containing protein</fullName>
    </recommendedName>
</protein>
<dbReference type="InterPro" id="IPR016187">
    <property type="entry name" value="CTDL_fold"/>
</dbReference>
<dbReference type="Gene3D" id="3.10.100.10">
    <property type="entry name" value="Mannose-Binding Protein A, subunit A"/>
    <property type="match status" value="1"/>
</dbReference>
<dbReference type="SUPFAM" id="SSF56436">
    <property type="entry name" value="C-type lectin-like"/>
    <property type="match status" value="1"/>
</dbReference>
<evidence type="ECO:0000256" key="3">
    <source>
        <dbReference type="SAM" id="Phobius"/>
    </source>
</evidence>